<dbReference type="Proteomes" id="UP000013966">
    <property type="component" value="Chromosome 1"/>
</dbReference>
<protein>
    <submittedName>
        <fullName evidence="1">Uncharacterized protein</fullName>
    </submittedName>
</protein>
<evidence type="ECO:0000313" key="1">
    <source>
        <dbReference type="EMBL" id="BAN22370.1"/>
    </source>
</evidence>
<dbReference type="KEGG" id="buo:BRPE64_ACDS06160"/>
<accession>R4WNC5</accession>
<dbReference type="AlphaFoldDB" id="R4WNC5"/>
<gene>
    <name evidence="1" type="ORF">BRPE64_ACDS06160</name>
</gene>
<reference evidence="1 2" key="1">
    <citation type="journal article" date="2013" name="Genome Announc.">
        <title>Complete Genome Sequence of Burkholderia sp. Strain RPE64, Bacterial Symbiont of the Bean Bug Riptortus pedestris.</title>
        <authorList>
            <person name="Shibata T.F."/>
            <person name="Maeda T."/>
            <person name="Nikoh N."/>
            <person name="Yamaguchi K."/>
            <person name="Oshima K."/>
            <person name="Hattori M."/>
            <person name="Nishiyama T."/>
            <person name="Hasebe M."/>
            <person name="Fukatsu T."/>
            <person name="Kikuchi Y."/>
            <person name="Shigenobu S."/>
        </authorList>
    </citation>
    <scope>NUCLEOTIDE SEQUENCE [LARGE SCALE GENOMIC DNA]</scope>
</reference>
<evidence type="ECO:0000313" key="2">
    <source>
        <dbReference type="Proteomes" id="UP000013966"/>
    </source>
</evidence>
<keyword evidence="2" id="KW-1185">Reference proteome</keyword>
<proteinExistence type="predicted"/>
<organism evidence="1 2">
    <name type="scientific">Caballeronia insecticola</name>
    <dbReference type="NCBI Taxonomy" id="758793"/>
    <lineage>
        <taxon>Bacteria</taxon>
        <taxon>Pseudomonadati</taxon>
        <taxon>Pseudomonadota</taxon>
        <taxon>Betaproteobacteria</taxon>
        <taxon>Burkholderiales</taxon>
        <taxon>Burkholderiaceae</taxon>
        <taxon>Caballeronia</taxon>
    </lineage>
</organism>
<dbReference type="OrthoDB" id="9135589at2"/>
<dbReference type="HOGENOM" id="CLU_205721_0_0_4"/>
<dbReference type="EMBL" id="AP013058">
    <property type="protein sequence ID" value="BAN22370.1"/>
    <property type="molecule type" value="Genomic_DNA"/>
</dbReference>
<name>R4WNC5_9BURK</name>
<reference evidence="1 2" key="2">
    <citation type="journal article" date="2018" name="Int. J. Syst. Evol. Microbiol.">
        <title>Burkholderia insecticola sp. nov., a gut symbiotic bacterium of the bean bug Riptortus pedestris.</title>
        <authorList>
            <person name="Takeshita K."/>
            <person name="Tamaki H."/>
            <person name="Ohbayashi T."/>
            <person name="Meng X.-Y."/>
            <person name="Sone T."/>
            <person name="Mitani Y."/>
            <person name="Peeters C."/>
            <person name="Kikuchi Y."/>
            <person name="Vandamme P."/>
        </authorList>
    </citation>
    <scope>NUCLEOTIDE SEQUENCE [LARGE SCALE GENOMIC DNA]</scope>
    <source>
        <strain evidence="1">RPE64</strain>
    </source>
</reference>
<sequence>MRHAPARPEQTQSPIQLEIIQHALRAAATAPTVFDALDITGDALRQLGELARAEVLHG</sequence>
<dbReference type="STRING" id="758793.BRPE64_ACDS06160"/>
<dbReference type="PATRIC" id="fig|758793.3.peg.615"/>